<comment type="caution">
    <text evidence="1">The sequence shown here is derived from an EMBL/GenBank/DDBJ whole genome shotgun (WGS) entry which is preliminary data.</text>
</comment>
<dbReference type="CDD" id="cd11542">
    <property type="entry name" value="NTP-PPase_u5"/>
    <property type="match status" value="1"/>
</dbReference>
<dbReference type="Gene3D" id="1.10.287.1080">
    <property type="entry name" value="MazG-like"/>
    <property type="match status" value="1"/>
</dbReference>
<protein>
    <recommendedName>
        <fullName evidence="3">MazG-like nucleotide pyrophosphohydrolase family protein</fullName>
    </recommendedName>
</protein>
<dbReference type="Proteomes" id="UP001198701">
    <property type="component" value="Unassembled WGS sequence"/>
</dbReference>
<evidence type="ECO:0000313" key="2">
    <source>
        <dbReference type="Proteomes" id="UP001198701"/>
    </source>
</evidence>
<organism evidence="1 2">
    <name type="scientific">Massilia agrisoli</name>
    <dbReference type="NCBI Taxonomy" id="2892444"/>
    <lineage>
        <taxon>Bacteria</taxon>
        <taxon>Pseudomonadati</taxon>
        <taxon>Pseudomonadota</taxon>
        <taxon>Betaproteobacteria</taxon>
        <taxon>Burkholderiales</taxon>
        <taxon>Oxalobacteraceae</taxon>
        <taxon>Telluria group</taxon>
        <taxon>Massilia</taxon>
    </lineage>
</organism>
<gene>
    <name evidence="1" type="ORF">LMJ30_10735</name>
</gene>
<sequence length="129" mass="14216">MNFMLNSPALQTAGQILNQQCHGVAVASGWWSNPQSGERIQRNTGELLMLIVSEVAEGMEGHRKSLKDDALPHRDMLEVELADAVIRIFDLAGSKGYDLGTTISEKLAFNLNRPDHKPEARLAEGGKKY</sequence>
<dbReference type="EMBL" id="JAJHPV010000013">
    <property type="protein sequence ID" value="MCC6071433.1"/>
    <property type="molecule type" value="Genomic_DNA"/>
</dbReference>
<keyword evidence="2" id="KW-1185">Reference proteome</keyword>
<accession>A0ABS8IUA2</accession>
<reference evidence="1 2" key="1">
    <citation type="submission" date="2021-11" db="EMBL/GenBank/DDBJ databases">
        <authorList>
            <person name="Huq M.A."/>
        </authorList>
    </citation>
    <scope>NUCLEOTIDE SEQUENCE [LARGE SCALE GENOMIC DNA]</scope>
    <source>
        <strain evidence="1 2">MAHUQ-52</strain>
    </source>
</reference>
<proteinExistence type="predicted"/>
<name>A0ABS8IUA2_9BURK</name>
<evidence type="ECO:0008006" key="3">
    <source>
        <dbReference type="Google" id="ProtNLM"/>
    </source>
</evidence>
<dbReference type="RefSeq" id="WP_229432344.1">
    <property type="nucleotide sequence ID" value="NZ_JAJHPV010000013.1"/>
</dbReference>
<dbReference type="SUPFAM" id="SSF101386">
    <property type="entry name" value="all-alpha NTP pyrophosphatases"/>
    <property type="match status" value="1"/>
</dbReference>
<evidence type="ECO:0000313" key="1">
    <source>
        <dbReference type="EMBL" id="MCC6071433.1"/>
    </source>
</evidence>